<name>A0A6G1C5N4_9ORYZ</name>
<evidence type="ECO:0000256" key="1">
    <source>
        <dbReference type="SAM" id="MobiDB-lite"/>
    </source>
</evidence>
<keyword evidence="3" id="KW-1185">Reference proteome</keyword>
<dbReference type="AlphaFoldDB" id="A0A6G1C5N4"/>
<feature type="region of interest" description="Disordered" evidence="1">
    <location>
        <begin position="1"/>
        <end position="28"/>
    </location>
</feature>
<gene>
    <name evidence="2" type="ORF">E2562_018115</name>
</gene>
<evidence type="ECO:0000313" key="3">
    <source>
        <dbReference type="Proteomes" id="UP000479710"/>
    </source>
</evidence>
<accession>A0A6G1C5N4</accession>
<reference evidence="2 3" key="1">
    <citation type="submission" date="2019-11" db="EMBL/GenBank/DDBJ databases">
        <title>Whole genome sequence of Oryza granulata.</title>
        <authorList>
            <person name="Li W."/>
        </authorList>
    </citation>
    <scope>NUCLEOTIDE SEQUENCE [LARGE SCALE GENOMIC DNA]</scope>
    <source>
        <strain evidence="3">cv. Menghai</strain>
        <tissue evidence="2">Leaf</tissue>
    </source>
</reference>
<organism evidence="2 3">
    <name type="scientific">Oryza meyeriana var. granulata</name>
    <dbReference type="NCBI Taxonomy" id="110450"/>
    <lineage>
        <taxon>Eukaryota</taxon>
        <taxon>Viridiplantae</taxon>
        <taxon>Streptophyta</taxon>
        <taxon>Embryophyta</taxon>
        <taxon>Tracheophyta</taxon>
        <taxon>Spermatophyta</taxon>
        <taxon>Magnoliopsida</taxon>
        <taxon>Liliopsida</taxon>
        <taxon>Poales</taxon>
        <taxon>Poaceae</taxon>
        <taxon>BOP clade</taxon>
        <taxon>Oryzoideae</taxon>
        <taxon>Oryzeae</taxon>
        <taxon>Oryzinae</taxon>
        <taxon>Oryza</taxon>
        <taxon>Oryza meyeriana</taxon>
    </lineage>
</organism>
<evidence type="ECO:0000313" key="2">
    <source>
        <dbReference type="EMBL" id="KAF0895975.1"/>
    </source>
</evidence>
<proteinExistence type="predicted"/>
<dbReference type="EMBL" id="SPHZ02000010">
    <property type="protein sequence ID" value="KAF0895975.1"/>
    <property type="molecule type" value="Genomic_DNA"/>
</dbReference>
<dbReference type="Proteomes" id="UP000479710">
    <property type="component" value="Unassembled WGS sequence"/>
</dbReference>
<comment type="caution">
    <text evidence="2">The sequence shown here is derived from an EMBL/GenBank/DDBJ whole genome shotgun (WGS) entry which is preliminary data.</text>
</comment>
<protein>
    <submittedName>
        <fullName evidence="2">Uncharacterized protein</fullName>
    </submittedName>
</protein>
<sequence>MGGRRVCSTASPRATRRMPAEAPACAPRPEADYAPWLSLQAGQTSGTHALADQPLSPSI</sequence>